<dbReference type="EMBL" id="PKHC01000001">
    <property type="protein sequence ID" value="PKZ19647.1"/>
    <property type="molecule type" value="Genomic_DNA"/>
</dbReference>
<keyword evidence="2" id="KW-1185">Reference proteome</keyword>
<evidence type="ECO:0000313" key="1">
    <source>
        <dbReference type="EMBL" id="PKZ19647.1"/>
    </source>
</evidence>
<gene>
    <name evidence="1" type="ORF">CYJ59_04375</name>
</gene>
<accession>A0ABX4SEK0</accession>
<evidence type="ECO:0000313" key="2">
    <source>
        <dbReference type="Proteomes" id="UP000235111"/>
    </source>
</evidence>
<name>A0ABX4SEK0_9BIFI</name>
<reference evidence="1 2" key="1">
    <citation type="submission" date="2017-12" db="EMBL/GenBank/DDBJ databases">
        <title>Phylogenetic diversity of female urinary microbiome.</title>
        <authorList>
            <person name="Thomas-White K."/>
            <person name="Wolfe A.J."/>
        </authorList>
    </citation>
    <scope>NUCLEOTIDE SEQUENCE [LARGE SCALE GENOMIC DNA]</scope>
    <source>
        <strain evidence="1 2">UMB0912</strain>
    </source>
</reference>
<organism evidence="1 2">
    <name type="scientific">Gardnerella leopoldii</name>
    <dbReference type="NCBI Taxonomy" id="2792978"/>
    <lineage>
        <taxon>Bacteria</taxon>
        <taxon>Bacillati</taxon>
        <taxon>Actinomycetota</taxon>
        <taxon>Actinomycetes</taxon>
        <taxon>Bifidobacteriales</taxon>
        <taxon>Bifidobacteriaceae</taxon>
        <taxon>Gardnerella</taxon>
    </lineage>
</organism>
<sequence>MQTLRLKLCSNALQTSTICCLVNFDINALQTLSIYCLANTSVIAAAHTTPGTPTYTPLRSLIARL</sequence>
<protein>
    <submittedName>
        <fullName evidence="1">Uncharacterized protein</fullName>
    </submittedName>
</protein>
<dbReference type="Proteomes" id="UP000235111">
    <property type="component" value="Unassembled WGS sequence"/>
</dbReference>
<comment type="caution">
    <text evidence="1">The sequence shown here is derived from an EMBL/GenBank/DDBJ whole genome shotgun (WGS) entry which is preliminary data.</text>
</comment>
<proteinExistence type="predicted"/>